<sequence length="466" mass="52755">MIRVGILSFSDGRERVHGSLKGYIEECADRIEKCLKDTKEVETFKALHIVCNNELARTQSIEVASKNPDVVILNVPVFAFPNFSAIAVSLQKVPCLAIAPVNGKMPGLGGLQAAVNMARQVGLRCEKVWGNIEDPKTITKVLSFLRAAHAATRLSGQIYGVFGGRSIGMGSGSVNPDIWMKVFGVDTEHIDQLEIIRRAENIQPEKVEHAFHWLQKNMGGIQYDKDKLTNESLKWQIRCYYATKEIIEDRKLNFVGVKCHYELSEYHVTQCLSASFFNDPYDWEGPKEPVVYSCEADSDGALTMQIMKLISNKPVLFFDFRHYDEKDKVFAFCNCGAMATWYSERSENALVNLKSTALCPIIPKYGGRGCHVRYIAKEGEMTFGRLTRCLDKYKFTMFRGNFKNMSIEKLDETCNVWPHGFVEVSVDSEVLIDRYENNHIHGVAGNYIDELKKFCEIKGIAYDIVE</sequence>
<feature type="domain" description="L-fucose isomerase C-terminal" evidence="4">
    <location>
        <begin position="333"/>
        <end position="463"/>
    </location>
</feature>
<dbReference type="InterPro" id="IPR038392">
    <property type="entry name" value="Fucose_isomerase_dom2_sf"/>
</dbReference>
<dbReference type="PANTHER" id="PTHR37840">
    <property type="entry name" value="L-FUCOSE ISOMERASE"/>
    <property type="match status" value="1"/>
</dbReference>
<feature type="domain" description="L-fucose isomerase N-terminal-1" evidence="5">
    <location>
        <begin position="2"/>
        <end position="155"/>
    </location>
</feature>
<dbReference type="InterPro" id="IPR038393">
    <property type="entry name" value="Fuc_iso_dom3_sf"/>
</dbReference>
<evidence type="ECO:0000259" key="4">
    <source>
        <dbReference type="Pfam" id="PF02952"/>
    </source>
</evidence>
<dbReference type="GO" id="GO:0019571">
    <property type="term" value="P:D-arabinose catabolic process"/>
    <property type="evidence" value="ECO:0007669"/>
    <property type="project" value="TreeGrafter"/>
</dbReference>
<dbReference type="GO" id="GO:0008790">
    <property type="term" value="F:arabinose isomerase activity"/>
    <property type="evidence" value="ECO:0007669"/>
    <property type="project" value="TreeGrafter"/>
</dbReference>
<gene>
    <name evidence="6" type="ORF">HNQ80_003402</name>
</gene>
<dbReference type="Gene3D" id="3.20.14.10">
    <property type="entry name" value="L-fucose/L-arabinose isomerase, C-terminal"/>
    <property type="match status" value="1"/>
</dbReference>
<evidence type="ECO:0000256" key="2">
    <source>
        <dbReference type="ARBA" id="ARBA00023277"/>
    </source>
</evidence>
<name>A0A841KV66_9FIRM</name>
<keyword evidence="1 6" id="KW-0413">Isomerase</keyword>
<comment type="caution">
    <text evidence="6">The sequence shown here is derived from an EMBL/GenBank/DDBJ whole genome shotgun (WGS) entry which is preliminary data.</text>
</comment>
<dbReference type="EMBL" id="JACHEN010000022">
    <property type="protein sequence ID" value="MBB6217283.1"/>
    <property type="molecule type" value="Genomic_DNA"/>
</dbReference>
<dbReference type="GO" id="GO:0008736">
    <property type="term" value="F:L-fucose isomerase activity"/>
    <property type="evidence" value="ECO:0007669"/>
    <property type="project" value="InterPro"/>
</dbReference>
<dbReference type="InterPro" id="IPR009015">
    <property type="entry name" value="Fucose_isomerase_N/cen_sf"/>
</dbReference>
<dbReference type="GO" id="GO:0005737">
    <property type="term" value="C:cytoplasm"/>
    <property type="evidence" value="ECO:0007669"/>
    <property type="project" value="InterPro"/>
</dbReference>
<dbReference type="Gene3D" id="3.40.275.10">
    <property type="entry name" value="L-fucose Isomerase, Chain A, domain 2"/>
    <property type="match status" value="1"/>
</dbReference>
<evidence type="ECO:0000256" key="3">
    <source>
        <dbReference type="ARBA" id="ARBA00030454"/>
    </source>
</evidence>
<reference evidence="6 7" key="1">
    <citation type="submission" date="2020-08" db="EMBL/GenBank/DDBJ databases">
        <title>Genomic Encyclopedia of Type Strains, Phase IV (KMG-IV): sequencing the most valuable type-strain genomes for metagenomic binning, comparative biology and taxonomic classification.</title>
        <authorList>
            <person name="Goeker M."/>
        </authorList>
    </citation>
    <scope>NUCLEOTIDE SEQUENCE [LARGE SCALE GENOMIC DNA]</scope>
    <source>
        <strain evidence="6 7">DSM 103526</strain>
    </source>
</reference>
<dbReference type="InterPro" id="IPR038391">
    <property type="entry name" value="Fucose_iso_dom1_sf"/>
</dbReference>
<keyword evidence="7" id="KW-1185">Reference proteome</keyword>
<dbReference type="Pfam" id="PF02952">
    <property type="entry name" value="Fucose_iso_C"/>
    <property type="match status" value="1"/>
</dbReference>
<dbReference type="GO" id="GO:0030145">
    <property type="term" value="F:manganese ion binding"/>
    <property type="evidence" value="ECO:0007669"/>
    <property type="project" value="InterPro"/>
</dbReference>
<dbReference type="RefSeq" id="WP_184311789.1">
    <property type="nucleotide sequence ID" value="NZ_JACHEN010000022.1"/>
</dbReference>
<dbReference type="InterPro" id="IPR012888">
    <property type="entry name" value="Fucose_iso_N1"/>
</dbReference>
<dbReference type="InterPro" id="IPR015888">
    <property type="entry name" value="Fuc_isomerase_C"/>
</dbReference>
<dbReference type="Pfam" id="PF07881">
    <property type="entry name" value="Fucose_iso_N1"/>
    <property type="match status" value="1"/>
</dbReference>
<evidence type="ECO:0000313" key="7">
    <source>
        <dbReference type="Proteomes" id="UP000579281"/>
    </source>
</evidence>
<dbReference type="Proteomes" id="UP000579281">
    <property type="component" value="Unassembled WGS sequence"/>
</dbReference>
<protein>
    <recommendedName>
        <fullName evidence="3">FucIase</fullName>
    </recommendedName>
</protein>
<evidence type="ECO:0000313" key="6">
    <source>
        <dbReference type="EMBL" id="MBB6217283.1"/>
    </source>
</evidence>
<keyword evidence="2" id="KW-0119">Carbohydrate metabolism</keyword>
<organism evidence="6 7">
    <name type="scientific">Anaerosolibacter carboniphilus</name>
    <dbReference type="NCBI Taxonomy" id="1417629"/>
    <lineage>
        <taxon>Bacteria</taxon>
        <taxon>Bacillati</taxon>
        <taxon>Bacillota</taxon>
        <taxon>Clostridia</taxon>
        <taxon>Peptostreptococcales</taxon>
        <taxon>Thermotaleaceae</taxon>
        <taxon>Anaerosolibacter</taxon>
    </lineage>
</organism>
<accession>A0A841KV66</accession>
<dbReference type="AlphaFoldDB" id="A0A841KV66"/>
<dbReference type="GO" id="GO:0042355">
    <property type="term" value="P:L-fucose catabolic process"/>
    <property type="evidence" value="ECO:0007669"/>
    <property type="project" value="TreeGrafter"/>
</dbReference>
<evidence type="ECO:0000259" key="5">
    <source>
        <dbReference type="Pfam" id="PF07881"/>
    </source>
</evidence>
<dbReference type="Gene3D" id="3.40.50.1070">
    <property type="match status" value="1"/>
</dbReference>
<dbReference type="InterPro" id="IPR005763">
    <property type="entry name" value="Fucose_isomerase"/>
</dbReference>
<dbReference type="SUPFAM" id="SSF53743">
    <property type="entry name" value="FucI/AraA N-terminal and middle domains"/>
    <property type="match status" value="1"/>
</dbReference>
<dbReference type="PANTHER" id="PTHR37840:SF1">
    <property type="entry name" value="L-FUCOSE ISOMERASE"/>
    <property type="match status" value="1"/>
</dbReference>
<proteinExistence type="predicted"/>
<evidence type="ECO:0000256" key="1">
    <source>
        <dbReference type="ARBA" id="ARBA00023235"/>
    </source>
</evidence>